<dbReference type="RefSeq" id="WP_106159175.1">
    <property type="nucleotide sequence ID" value="NZ_PVTT01000001.1"/>
</dbReference>
<proteinExistence type="inferred from homology"/>
<keyword evidence="5" id="KW-1185">Reference proteome</keyword>
<dbReference type="Pfam" id="PF05163">
    <property type="entry name" value="DinB"/>
    <property type="match status" value="1"/>
</dbReference>
<dbReference type="Proteomes" id="UP000238801">
    <property type="component" value="Unassembled WGS sequence"/>
</dbReference>
<dbReference type="InterPro" id="IPR007837">
    <property type="entry name" value="DinB"/>
</dbReference>
<keyword evidence="2 3" id="KW-0479">Metal-binding</keyword>
<feature type="binding site" evidence="3">
    <location>
        <position position="54"/>
    </location>
    <ligand>
        <name>a divalent metal cation</name>
        <dbReference type="ChEBI" id="CHEBI:60240"/>
    </ligand>
</feature>
<dbReference type="SUPFAM" id="SSF109854">
    <property type="entry name" value="DinB/YfiT-like putative metalloenzymes"/>
    <property type="match status" value="1"/>
</dbReference>
<evidence type="ECO:0000313" key="5">
    <source>
        <dbReference type="Proteomes" id="UP000238801"/>
    </source>
</evidence>
<organism evidence="4 5">
    <name type="scientific">Hasllibacter halocynthiae</name>
    <dbReference type="NCBI Taxonomy" id="595589"/>
    <lineage>
        <taxon>Bacteria</taxon>
        <taxon>Pseudomonadati</taxon>
        <taxon>Pseudomonadota</taxon>
        <taxon>Alphaproteobacteria</taxon>
        <taxon>Rhodobacterales</taxon>
        <taxon>Roseobacteraceae</taxon>
        <taxon>Hasllibacter</taxon>
    </lineage>
</organism>
<name>A0A2T0X740_9RHOB</name>
<dbReference type="PANTHER" id="PTHR37302">
    <property type="entry name" value="SLR1116 PROTEIN"/>
    <property type="match status" value="1"/>
</dbReference>
<comment type="similarity">
    <text evidence="1">Belongs to the DinB family.</text>
</comment>
<sequence>MTDTLIDRDWAVMMARYNAWQNEAQMRAADALPPRERERDRGAFFGSIHGTMSHLLWADLLWLSRLTGTPAPEAGLAESPRQEADWGRLQSRRGETDAALAGWAAGLTDEFLRGEVRWRSASAGGEVALPAGRVVTHVFVHQVHHRGQIHAMLTAAGARPEATDLFLMPEGAA</sequence>
<evidence type="ECO:0000256" key="2">
    <source>
        <dbReference type="ARBA" id="ARBA00022723"/>
    </source>
</evidence>
<dbReference type="InterPro" id="IPR034660">
    <property type="entry name" value="DinB/YfiT-like"/>
</dbReference>
<evidence type="ECO:0000313" key="4">
    <source>
        <dbReference type="EMBL" id="PRY94705.1"/>
    </source>
</evidence>
<feature type="binding site" evidence="3">
    <location>
        <position position="145"/>
    </location>
    <ligand>
        <name>a divalent metal cation</name>
        <dbReference type="ChEBI" id="CHEBI:60240"/>
    </ligand>
</feature>
<dbReference type="Gene3D" id="1.20.120.450">
    <property type="entry name" value="dinb family like domain"/>
    <property type="match status" value="1"/>
</dbReference>
<dbReference type="GO" id="GO:0046872">
    <property type="term" value="F:metal ion binding"/>
    <property type="evidence" value="ECO:0007669"/>
    <property type="project" value="UniProtKB-KW"/>
</dbReference>
<comment type="caution">
    <text evidence="4">The sequence shown here is derived from an EMBL/GenBank/DDBJ whole genome shotgun (WGS) entry which is preliminary data.</text>
</comment>
<accession>A0A2T0X740</accession>
<dbReference type="OrthoDB" id="9807509at2"/>
<evidence type="ECO:0000256" key="1">
    <source>
        <dbReference type="ARBA" id="ARBA00008635"/>
    </source>
</evidence>
<dbReference type="AlphaFoldDB" id="A0A2T0X740"/>
<evidence type="ECO:0000256" key="3">
    <source>
        <dbReference type="PIRSR" id="PIRSR607837-1"/>
    </source>
</evidence>
<gene>
    <name evidence="4" type="ORF">BCF33_0299</name>
</gene>
<feature type="binding site" evidence="3">
    <location>
        <position position="141"/>
    </location>
    <ligand>
        <name>a divalent metal cation</name>
        <dbReference type="ChEBI" id="CHEBI:60240"/>
    </ligand>
</feature>
<reference evidence="4 5" key="1">
    <citation type="submission" date="2018-03" db="EMBL/GenBank/DDBJ databases">
        <title>Genomic Encyclopedia of Archaeal and Bacterial Type Strains, Phase II (KMG-II): from individual species to whole genera.</title>
        <authorList>
            <person name="Goeker M."/>
        </authorList>
    </citation>
    <scope>NUCLEOTIDE SEQUENCE [LARGE SCALE GENOMIC DNA]</scope>
    <source>
        <strain evidence="4 5">DSM 29318</strain>
    </source>
</reference>
<dbReference type="PANTHER" id="PTHR37302:SF1">
    <property type="entry name" value="PROTEIN DINB"/>
    <property type="match status" value="1"/>
</dbReference>
<dbReference type="EMBL" id="PVTT01000001">
    <property type="protein sequence ID" value="PRY94705.1"/>
    <property type="molecule type" value="Genomic_DNA"/>
</dbReference>
<protein>
    <submittedName>
        <fullName evidence="4">Putative damage-inducible protein DinB</fullName>
    </submittedName>
</protein>